<feature type="domain" description="Helix-turn-helix" evidence="2">
    <location>
        <begin position="5"/>
        <end position="48"/>
    </location>
</feature>
<keyword evidence="1" id="KW-0175">Coiled coil</keyword>
<organism evidence="3 4">
    <name type="scientific">Marine Group I thaumarchaeote</name>
    <dbReference type="NCBI Taxonomy" id="2511932"/>
    <lineage>
        <taxon>Archaea</taxon>
        <taxon>Nitrososphaerota</taxon>
        <taxon>Marine Group I</taxon>
    </lineage>
</organism>
<evidence type="ECO:0000259" key="2">
    <source>
        <dbReference type="Pfam" id="PF12728"/>
    </source>
</evidence>
<name>A0A7K4NXZ1_9ARCH</name>
<gene>
    <name evidence="3" type="ORF">HX847_05785</name>
</gene>
<proteinExistence type="predicted"/>
<dbReference type="EMBL" id="JACATF010000023">
    <property type="protein sequence ID" value="NWK07902.1"/>
    <property type="molecule type" value="Genomic_DNA"/>
</dbReference>
<reference evidence="3 4" key="1">
    <citation type="journal article" date="2019" name="Environ. Microbiol.">
        <title>Genomics insights into ecotype formation of ammonia-oxidizing archaea in the deep ocean.</title>
        <authorList>
            <person name="Wang Y."/>
            <person name="Huang J.M."/>
            <person name="Cui G.J."/>
            <person name="Nunoura T."/>
            <person name="Takaki Y."/>
            <person name="Li W.L."/>
            <person name="Li J."/>
            <person name="Gao Z.M."/>
            <person name="Takai K."/>
            <person name="Zhang A.Q."/>
            <person name="Stepanauskas R."/>
        </authorList>
    </citation>
    <scope>NUCLEOTIDE SEQUENCE [LARGE SCALE GENOMIC DNA]</scope>
    <source>
        <strain evidence="3 4">T1C4</strain>
    </source>
</reference>
<evidence type="ECO:0000313" key="4">
    <source>
        <dbReference type="Proteomes" id="UP000559282"/>
    </source>
</evidence>
<dbReference type="InterPro" id="IPR041657">
    <property type="entry name" value="HTH_17"/>
</dbReference>
<dbReference type="Proteomes" id="UP000559282">
    <property type="component" value="Unassembled WGS sequence"/>
</dbReference>
<accession>A0A7K4NXZ1</accession>
<evidence type="ECO:0000313" key="3">
    <source>
        <dbReference type="EMBL" id="NWK07902.1"/>
    </source>
</evidence>
<feature type="coiled-coil region" evidence="1">
    <location>
        <begin position="68"/>
        <end position="95"/>
    </location>
</feature>
<sequence>MNDKYLSVLEVATKLNLSERGVRERISKGSINAFKNGNKWQIPADQFRQTVDNFREPADNTTGTQDMIEFLKRQLEEKDRQLAELTKSLQQQQTLLLIEQERRGFLGWLRSKLA</sequence>
<comment type="caution">
    <text evidence="3">The sequence shown here is derived from an EMBL/GenBank/DDBJ whole genome shotgun (WGS) entry which is preliminary data.</text>
</comment>
<dbReference type="AlphaFoldDB" id="A0A7K4NXZ1"/>
<dbReference type="Pfam" id="PF12728">
    <property type="entry name" value="HTH_17"/>
    <property type="match status" value="1"/>
</dbReference>
<evidence type="ECO:0000256" key="1">
    <source>
        <dbReference type="SAM" id="Coils"/>
    </source>
</evidence>
<protein>
    <submittedName>
        <fullName evidence="3">Helix-turn-helix domain-containing protein</fullName>
    </submittedName>
</protein>